<dbReference type="Proteomes" id="UP001595851">
    <property type="component" value="Unassembled WGS sequence"/>
</dbReference>
<protein>
    <submittedName>
        <fullName evidence="2">Winged helix-turn-helix domain-containing protein</fullName>
    </submittedName>
</protein>
<evidence type="ECO:0000313" key="2">
    <source>
        <dbReference type="EMBL" id="MFC4013789.1"/>
    </source>
</evidence>
<keyword evidence="3" id="KW-1185">Reference proteome</keyword>
<gene>
    <name evidence="2" type="ORF">ACFOY2_41645</name>
</gene>
<dbReference type="RefSeq" id="WP_379533644.1">
    <property type="nucleotide sequence ID" value="NZ_JBHSBI010000030.1"/>
</dbReference>
<feature type="region of interest" description="Disordered" evidence="1">
    <location>
        <begin position="1"/>
        <end position="22"/>
    </location>
</feature>
<comment type="caution">
    <text evidence="2">The sequence shown here is derived from an EMBL/GenBank/DDBJ whole genome shotgun (WGS) entry which is preliminary data.</text>
</comment>
<dbReference type="InterPro" id="IPR036390">
    <property type="entry name" value="WH_DNA-bd_sf"/>
</dbReference>
<feature type="compositionally biased region" description="Low complexity" evidence="1">
    <location>
        <begin position="1"/>
        <end position="20"/>
    </location>
</feature>
<dbReference type="InterPro" id="IPR011991">
    <property type="entry name" value="ArsR-like_HTH"/>
</dbReference>
<accession>A0ABV8GLJ6</accession>
<dbReference type="InterPro" id="IPR036388">
    <property type="entry name" value="WH-like_DNA-bd_sf"/>
</dbReference>
<sequence length="83" mass="8494">MRDRLPAAPRAPTAGAPDARLLGPTRAAILRATVNGATTGELARRHGISSSGVSRHTQILREAGLIVIHTVTPLGTALPAGGR</sequence>
<reference evidence="3" key="1">
    <citation type="journal article" date="2019" name="Int. J. Syst. Evol. Microbiol.">
        <title>The Global Catalogue of Microorganisms (GCM) 10K type strain sequencing project: providing services to taxonomists for standard genome sequencing and annotation.</title>
        <authorList>
            <consortium name="The Broad Institute Genomics Platform"/>
            <consortium name="The Broad Institute Genome Sequencing Center for Infectious Disease"/>
            <person name="Wu L."/>
            <person name="Ma J."/>
        </authorList>
    </citation>
    <scope>NUCLEOTIDE SEQUENCE [LARGE SCALE GENOMIC DNA]</scope>
    <source>
        <strain evidence="3">TBRC 1276</strain>
    </source>
</reference>
<proteinExistence type="predicted"/>
<dbReference type="CDD" id="cd00090">
    <property type="entry name" value="HTH_ARSR"/>
    <property type="match status" value="1"/>
</dbReference>
<dbReference type="Gene3D" id="1.10.10.10">
    <property type="entry name" value="Winged helix-like DNA-binding domain superfamily/Winged helix DNA-binding domain"/>
    <property type="match status" value="1"/>
</dbReference>
<organism evidence="2 3">
    <name type="scientific">Nonomuraea purpurea</name>
    <dbReference type="NCBI Taxonomy" id="1849276"/>
    <lineage>
        <taxon>Bacteria</taxon>
        <taxon>Bacillati</taxon>
        <taxon>Actinomycetota</taxon>
        <taxon>Actinomycetes</taxon>
        <taxon>Streptosporangiales</taxon>
        <taxon>Streptosporangiaceae</taxon>
        <taxon>Nonomuraea</taxon>
    </lineage>
</organism>
<evidence type="ECO:0000256" key="1">
    <source>
        <dbReference type="SAM" id="MobiDB-lite"/>
    </source>
</evidence>
<name>A0ABV8GLJ6_9ACTN</name>
<dbReference type="Pfam" id="PF12840">
    <property type="entry name" value="HTH_20"/>
    <property type="match status" value="1"/>
</dbReference>
<evidence type="ECO:0000313" key="3">
    <source>
        <dbReference type="Proteomes" id="UP001595851"/>
    </source>
</evidence>
<dbReference type="EMBL" id="JBHSBI010000030">
    <property type="protein sequence ID" value="MFC4013789.1"/>
    <property type="molecule type" value="Genomic_DNA"/>
</dbReference>
<dbReference type="SUPFAM" id="SSF46785">
    <property type="entry name" value="Winged helix' DNA-binding domain"/>
    <property type="match status" value="1"/>
</dbReference>